<proteinExistence type="predicted"/>
<keyword evidence="1" id="KW-0812">Transmembrane</keyword>
<name>A0ABW1S588_9PROT</name>
<protein>
    <recommendedName>
        <fullName evidence="4">DUF4129 domain-containing protein</fullName>
    </recommendedName>
</protein>
<comment type="caution">
    <text evidence="2">The sequence shown here is derived from an EMBL/GenBank/DDBJ whole genome shotgun (WGS) entry which is preliminary data.</text>
</comment>
<evidence type="ECO:0000256" key="1">
    <source>
        <dbReference type="SAM" id="Phobius"/>
    </source>
</evidence>
<keyword evidence="3" id="KW-1185">Reference proteome</keyword>
<evidence type="ECO:0000313" key="3">
    <source>
        <dbReference type="Proteomes" id="UP001596303"/>
    </source>
</evidence>
<dbReference type="EMBL" id="JBHSSW010000003">
    <property type="protein sequence ID" value="MFC6196812.1"/>
    <property type="molecule type" value="Genomic_DNA"/>
</dbReference>
<evidence type="ECO:0000313" key="2">
    <source>
        <dbReference type="EMBL" id="MFC6196812.1"/>
    </source>
</evidence>
<organism evidence="2 3">
    <name type="scientific">Ponticaulis profundi</name>
    <dbReference type="NCBI Taxonomy" id="2665222"/>
    <lineage>
        <taxon>Bacteria</taxon>
        <taxon>Pseudomonadati</taxon>
        <taxon>Pseudomonadota</taxon>
        <taxon>Alphaproteobacteria</taxon>
        <taxon>Hyphomonadales</taxon>
        <taxon>Hyphomonadaceae</taxon>
        <taxon>Ponticaulis</taxon>
    </lineage>
</organism>
<accession>A0ABW1S588</accession>
<evidence type="ECO:0008006" key="4">
    <source>
        <dbReference type="Google" id="ProtNLM"/>
    </source>
</evidence>
<feature type="transmembrane region" description="Helical" evidence="1">
    <location>
        <begin position="57"/>
        <end position="78"/>
    </location>
</feature>
<keyword evidence="1" id="KW-1133">Transmembrane helix</keyword>
<gene>
    <name evidence="2" type="ORF">ACFQDM_01905</name>
</gene>
<dbReference type="Proteomes" id="UP001596303">
    <property type="component" value="Unassembled WGS sequence"/>
</dbReference>
<keyword evidence="1" id="KW-0472">Membrane</keyword>
<sequence length="212" mass="24026">MDESQEQLEGVHAKLRDDSSFQFDLPEAPPPPPDIDFSWLNGFFQFLAQIIKVLGPIVFWLFVAAIVVLVLYVFFSIARSAYENWQERSGKKKKETGGLESVDVRPDEAFARDLISEADALARTGQYAAAVRLLLHSSIRNMQEKVRQRIGISMTAREVGELGRMPDESRSALRRIIHCVEISLFGEAAVSETEYHTARQDYELFAFGERAQ</sequence>
<reference evidence="3" key="1">
    <citation type="journal article" date="2019" name="Int. J. Syst. Evol. Microbiol.">
        <title>The Global Catalogue of Microorganisms (GCM) 10K type strain sequencing project: providing services to taxonomists for standard genome sequencing and annotation.</title>
        <authorList>
            <consortium name="The Broad Institute Genomics Platform"/>
            <consortium name="The Broad Institute Genome Sequencing Center for Infectious Disease"/>
            <person name="Wu L."/>
            <person name="Ma J."/>
        </authorList>
    </citation>
    <scope>NUCLEOTIDE SEQUENCE [LARGE SCALE GENOMIC DNA]</scope>
    <source>
        <strain evidence="3">CGMCC-1.15741</strain>
    </source>
</reference>
<dbReference type="RefSeq" id="WP_377374711.1">
    <property type="nucleotide sequence ID" value="NZ_JBHSSW010000003.1"/>
</dbReference>